<feature type="region of interest" description="Disordered" evidence="2">
    <location>
        <begin position="722"/>
        <end position="741"/>
    </location>
</feature>
<evidence type="ECO:0000256" key="1">
    <source>
        <dbReference type="ARBA" id="ARBA00022801"/>
    </source>
</evidence>
<dbReference type="InterPro" id="IPR036962">
    <property type="entry name" value="Glyco_hydro_3_N_sf"/>
</dbReference>
<feature type="domain" description="Fibronectin type III-like" evidence="3">
    <location>
        <begin position="640"/>
        <end position="709"/>
    </location>
</feature>
<dbReference type="InterPro" id="IPR001764">
    <property type="entry name" value="Glyco_hydro_3_N"/>
</dbReference>
<dbReference type="InterPro" id="IPR036881">
    <property type="entry name" value="Glyco_hydro_3_C_sf"/>
</dbReference>
<protein>
    <submittedName>
        <fullName evidence="4">Glycoside hydrolase family 3 N-terminal domain-containing protein</fullName>
    </submittedName>
</protein>
<name>A0ABD6CQE8_9EURY</name>
<dbReference type="Pfam" id="PF14310">
    <property type="entry name" value="Fn3-like"/>
    <property type="match status" value="1"/>
</dbReference>
<dbReference type="GO" id="GO:0016787">
    <property type="term" value="F:hydrolase activity"/>
    <property type="evidence" value="ECO:0007669"/>
    <property type="project" value="UniProtKB-KW"/>
</dbReference>
<dbReference type="InterPro" id="IPR051915">
    <property type="entry name" value="Cellulose_Degrad_GH3"/>
</dbReference>
<dbReference type="SMART" id="SM01217">
    <property type="entry name" value="Fn3_like"/>
    <property type="match status" value="1"/>
</dbReference>
<dbReference type="Pfam" id="PF00933">
    <property type="entry name" value="Glyco_hydro_3"/>
    <property type="match status" value="1"/>
</dbReference>
<gene>
    <name evidence="4" type="ORF">ACFSBX_11755</name>
</gene>
<dbReference type="InterPro" id="IPR026891">
    <property type="entry name" value="Fn3-like"/>
</dbReference>
<proteinExistence type="predicted"/>
<reference evidence="4 5" key="1">
    <citation type="journal article" date="2019" name="Int. J. Syst. Evol. Microbiol.">
        <title>The Global Catalogue of Microorganisms (GCM) 10K type strain sequencing project: providing services to taxonomists for standard genome sequencing and annotation.</title>
        <authorList>
            <consortium name="The Broad Institute Genomics Platform"/>
            <consortium name="The Broad Institute Genome Sequencing Center for Infectious Disease"/>
            <person name="Wu L."/>
            <person name="Ma J."/>
        </authorList>
    </citation>
    <scope>NUCLEOTIDE SEQUENCE [LARGE SCALE GENOMIC DNA]</scope>
    <source>
        <strain evidence="4 5">CGMCC 1.12121</strain>
    </source>
</reference>
<evidence type="ECO:0000256" key="2">
    <source>
        <dbReference type="SAM" id="MobiDB-lite"/>
    </source>
</evidence>
<dbReference type="AlphaFoldDB" id="A0ABD6CQE8"/>
<keyword evidence="5" id="KW-1185">Reference proteome</keyword>
<dbReference type="Gene3D" id="3.20.20.300">
    <property type="entry name" value="Glycoside hydrolase, family 3, N-terminal domain"/>
    <property type="match status" value="1"/>
</dbReference>
<dbReference type="Proteomes" id="UP001597085">
    <property type="component" value="Unassembled WGS sequence"/>
</dbReference>
<dbReference type="PANTHER" id="PTHR30620:SF123">
    <property type="entry name" value="BETA-XYLOSIDASE"/>
    <property type="match status" value="1"/>
</dbReference>
<dbReference type="SUPFAM" id="SSF52279">
    <property type="entry name" value="Beta-D-glucan exohydrolase, C-terminal domain"/>
    <property type="match status" value="1"/>
</dbReference>
<evidence type="ECO:0000313" key="5">
    <source>
        <dbReference type="Proteomes" id="UP001597085"/>
    </source>
</evidence>
<evidence type="ECO:0000259" key="3">
    <source>
        <dbReference type="SMART" id="SM01217"/>
    </source>
</evidence>
<dbReference type="PANTHER" id="PTHR30620">
    <property type="entry name" value="PERIPLASMIC BETA-GLUCOSIDASE-RELATED"/>
    <property type="match status" value="1"/>
</dbReference>
<dbReference type="SUPFAM" id="SSF51445">
    <property type="entry name" value="(Trans)glycosidases"/>
    <property type="match status" value="1"/>
</dbReference>
<dbReference type="RefSeq" id="WP_256420743.1">
    <property type="nucleotide sequence ID" value="NZ_JANHDI010000004.1"/>
</dbReference>
<accession>A0ABD6CQE8</accession>
<dbReference type="Gene3D" id="3.40.50.1700">
    <property type="entry name" value="Glycoside hydrolase family 3 C-terminal domain"/>
    <property type="match status" value="1"/>
</dbReference>
<sequence>MTAATYMGRLVDEMSPETKVAQLGTVRIGSLLEDGRFSPERAREEIPHGIGRVTRVGRESGLPPEALAGVVADIQSFLRTETPYGVPAFVREESLCGYAGRRGAVVPQAIGMASTWDTPLVREVAAAVGEQLRAVGCQLTLSPVADLGVEPRWGRTEETFGEDPALAAALTERAVAGFLDAGVEPTLKHFVGHGRPAGGRNRGRPTASLREMRDADLIPFRAGIDAGASSVMAAYNTVDGVPCHANHRLLTDLLREEWGFTGTVVSDGRGIELLATEYGVAPDKRTAGVLALSAGVDVELPETECFGDRLVAAVSDGDVDESLVDRAVRRHLWQKVRAGLFTDPLPDPGATAEAFGPNSVRPLARRAARRSQVILTNDGVLPLAPDAAVAVVGPNADAPRNMLGNYSYAGAEGDDGHIAVSTPRESLSERISTVEYARGCGVREGPTDDIDEAVALAADADVVVACLGGQSGIDVERDSSGTTGEGLDRATLGLPGRQSELLDGVASTGTPVVVVLVSGRPLAVPETVERANAVVAAWLPGQEGGSAIADVLLGTDPGGRLPVSLPRSVGQLPSHYRQSPVSTGEYVFSRAEPLFPFGHGESYAEFVYDDFAVAPESAATDGTLTASLAVENVAPRSGTEVVQLYARHRGGRSVRPDRELVGFRRVSLGSHDRVQIDFTLPAAALATYGPADRLVVEPGTVELAVARSAVDLRGRGTVELVGDPHAPEDRPPVAETAVRSA</sequence>
<dbReference type="InterPro" id="IPR017853">
    <property type="entry name" value="GH"/>
</dbReference>
<dbReference type="InterPro" id="IPR013783">
    <property type="entry name" value="Ig-like_fold"/>
</dbReference>
<dbReference type="InterPro" id="IPR002772">
    <property type="entry name" value="Glyco_hydro_3_C"/>
</dbReference>
<keyword evidence="1 4" id="KW-0378">Hydrolase</keyword>
<comment type="caution">
    <text evidence="4">The sequence shown here is derived from an EMBL/GenBank/DDBJ whole genome shotgun (WGS) entry which is preliminary data.</text>
</comment>
<dbReference type="Gene3D" id="2.60.40.10">
    <property type="entry name" value="Immunoglobulins"/>
    <property type="match status" value="1"/>
</dbReference>
<dbReference type="Pfam" id="PF01915">
    <property type="entry name" value="Glyco_hydro_3_C"/>
    <property type="match status" value="1"/>
</dbReference>
<organism evidence="4 5">
    <name type="scientific">Halobellus rarus</name>
    <dbReference type="NCBI Taxonomy" id="1126237"/>
    <lineage>
        <taxon>Archaea</taxon>
        <taxon>Methanobacteriati</taxon>
        <taxon>Methanobacteriota</taxon>
        <taxon>Stenosarchaea group</taxon>
        <taxon>Halobacteria</taxon>
        <taxon>Halobacteriales</taxon>
        <taxon>Haloferacaceae</taxon>
        <taxon>Halobellus</taxon>
    </lineage>
</organism>
<evidence type="ECO:0000313" key="4">
    <source>
        <dbReference type="EMBL" id="MFD1599629.1"/>
    </source>
</evidence>
<dbReference type="PRINTS" id="PR00133">
    <property type="entry name" value="GLHYDRLASE3"/>
</dbReference>
<dbReference type="EMBL" id="JBHUDK010000010">
    <property type="protein sequence ID" value="MFD1599629.1"/>
    <property type="molecule type" value="Genomic_DNA"/>
</dbReference>